<protein>
    <submittedName>
        <fullName evidence="5">Helix-turn-helix domain-containing protein</fullName>
    </submittedName>
</protein>
<sequence>MPYVSLMVAMEKKVAPIAKPKHQLQKTYLREWRRLRGISQEKAAVELNVSRPLLSQIENAKSPYTQRLLERASEVYGCTPTELLCGPKHSFDFDLLFRVVVSIEESAAKLELSSRVSPQHKAKAIIELYKFGSTNDSRPPTPEQAIEFLSRAQSH</sequence>
<gene>
    <name evidence="5" type="ORF">GR212_15815</name>
</gene>
<dbReference type="CDD" id="cd00093">
    <property type="entry name" value="HTH_XRE"/>
    <property type="match status" value="1"/>
</dbReference>
<keyword evidence="1" id="KW-0805">Transcription regulation</keyword>
<dbReference type="RefSeq" id="WP_163987526.1">
    <property type="nucleotide sequence ID" value="NZ_WUEY01000006.1"/>
</dbReference>
<dbReference type="Proteomes" id="UP000483035">
    <property type="component" value="Unassembled WGS sequence"/>
</dbReference>
<dbReference type="SMART" id="SM00530">
    <property type="entry name" value="HTH_XRE"/>
    <property type="match status" value="1"/>
</dbReference>
<evidence type="ECO:0000313" key="5">
    <source>
        <dbReference type="EMBL" id="NEI71046.1"/>
    </source>
</evidence>
<dbReference type="Gene3D" id="1.10.260.40">
    <property type="entry name" value="lambda repressor-like DNA-binding domains"/>
    <property type="match status" value="1"/>
</dbReference>
<dbReference type="PROSITE" id="PS50943">
    <property type="entry name" value="HTH_CROC1"/>
    <property type="match status" value="1"/>
</dbReference>
<evidence type="ECO:0000313" key="6">
    <source>
        <dbReference type="Proteomes" id="UP000483035"/>
    </source>
</evidence>
<proteinExistence type="predicted"/>
<dbReference type="AlphaFoldDB" id="A0A6L9U9S2"/>
<dbReference type="GO" id="GO:0003677">
    <property type="term" value="F:DNA binding"/>
    <property type="evidence" value="ECO:0007669"/>
    <property type="project" value="UniProtKB-KW"/>
</dbReference>
<dbReference type="Pfam" id="PF01381">
    <property type="entry name" value="HTH_3"/>
    <property type="match status" value="1"/>
</dbReference>
<dbReference type="PANTHER" id="PTHR46797">
    <property type="entry name" value="HTH-TYPE TRANSCRIPTIONAL REGULATOR"/>
    <property type="match status" value="1"/>
</dbReference>
<dbReference type="EMBL" id="WUEY01000006">
    <property type="protein sequence ID" value="NEI71046.1"/>
    <property type="molecule type" value="Genomic_DNA"/>
</dbReference>
<evidence type="ECO:0000259" key="4">
    <source>
        <dbReference type="PROSITE" id="PS50943"/>
    </source>
</evidence>
<evidence type="ECO:0000256" key="3">
    <source>
        <dbReference type="ARBA" id="ARBA00023163"/>
    </source>
</evidence>
<dbReference type="InterPro" id="IPR001387">
    <property type="entry name" value="Cro/C1-type_HTH"/>
</dbReference>
<dbReference type="InterPro" id="IPR050807">
    <property type="entry name" value="TransReg_Diox_bact_type"/>
</dbReference>
<name>A0A6L9U9S2_9HYPH</name>
<dbReference type="GO" id="GO:0005829">
    <property type="term" value="C:cytosol"/>
    <property type="evidence" value="ECO:0007669"/>
    <property type="project" value="TreeGrafter"/>
</dbReference>
<dbReference type="SUPFAM" id="SSF47413">
    <property type="entry name" value="lambda repressor-like DNA-binding domains"/>
    <property type="match status" value="1"/>
</dbReference>
<dbReference type="PANTHER" id="PTHR46797:SF23">
    <property type="entry name" value="HTH-TYPE TRANSCRIPTIONAL REGULATOR SUTR"/>
    <property type="match status" value="1"/>
</dbReference>
<reference evidence="5 6" key="1">
    <citation type="submission" date="2019-12" db="EMBL/GenBank/DDBJ databases">
        <title>Rhizobium genotypes associated with high levels of biological nitrogen fixation by grain legumes in a temperate-maritime cropping system.</title>
        <authorList>
            <person name="Maluk M."/>
            <person name="Francesc Ferrando Molina F."/>
            <person name="Lopez Del Egido L."/>
            <person name="Lafos M."/>
            <person name="Langarica-Fuentes A."/>
            <person name="Gebre Yohannes G."/>
            <person name="Young M.W."/>
            <person name="Martin P."/>
            <person name="Gantlett R."/>
            <person name="Kenicer G."/>
            <person name="Hawes C."/>
            <person name="Begg G.S."/>
            <person name="Quilliam R.S."/>
            <person name="Squire G.R."/>
            <person name="Poole P.S."/>
            <person name="Young P.W."/>
            <person name="Iannetta P.M."/>
            <person name="James E.K."/>
        </authorList>
    </citation>
    <scope>NUCLEOTIDE SEQUENCE [LARGE SCALE GENOMIC DNA]</scope>
    <source>
        <strain evidence="5 6">JHI1118</strain>
    </source>
</reference>
<organism evidence="5 6">
    <name type="scientific">Rhizobium lusitanum</name>
    <dbReference type="NCBI Taxonomy" id="293958"/>
    <lineage>
        <taxon>Bacteria</taxon>
        <taxon>Pseudomonadati</taxon>
        <taxon>Pseudomonadota</taxon>
        <taxon>Alphaproteobacteria</taxon>
        <taxon>Hyphomicrobiales</taxon>
        <taxon>Rhizobiaceae</taxon>
        <taxon>Rhizobium/Agrobacterium group</taxon>
        <taxon>Rhizobium</taxon>
    </lineage>
</organism>
<dbReference type="GO" id="GO:0003700">
    <property type="term" value="F:DNA-binding transcription factor activity"/>
    <property type="evidence" value="ECO:0007669"/>
    <property type="project" value="TreeGrafter"/>
</dbReference>
<accession>A0A6L9U9S2</accession>
<evidence type="ECO:0000256" key="1">
    <source>
        <dbReference type="ARBA" id="ARBA00023015"/>
    </source>
</evidence>
<dbReference type="InterPro" id="IPR010982">
    <property type="entry name" value="Lambda_DNA-bd_dom_sf"/>
</dbReference>
<evidence type="ECO:0000256" key="2">
    <source>
        <dbReference type="ARBA" id="ARBA00023125"/>
    </source>
</evidence>
<keyword evidence="2" id="KW-0238">DNA-binding</keyword>
<feature type="domain" description="HTH cro/C1-type" evidence="4">
    <location>
        <begin position="29"/>
        <end position="83"/>
    </location>
</feature>
<keyword evidence="3" id="KW-0804">Transcription</keyword>
<comment type="caution">
    <text evidence="5">The sequence shown here is derived from an EMBL/GenBank/DDBJ whole genome shotgun (WGS) entry which is preliminary data.</text>
</comment>